<accession>A0AAV7W053</accession>
<evidence type="ECO:0000313" key="2">
    <source>
        <dbReference type="EMBL" id="KAJ1206346.1"/>
    </source>
</evidence>
<evidence type="ECO:0000256" key="1">
    <source>
        <dbReference type="SAM" id="MobiDB-lite"/>
    </source>
</evidence>
<proteinExistence type="predicted"/>
<name>A0AAV7W053_PLEWA</name>
<reference evidence="2" key="1">
    <citation type="journal article" date="2022" name="bioRxiv">
        <title>Sequencing and chromosome-scale assembly of the giantPleurodeles waltlgenome.</title>
        <authorList>
            <person name="Brown T."/>
            <person name="Elewa A."/>
            <person name="Iarovenko S."/>
            <person name="Subramanian E."/>
            <person name="Araus A.J."/>
            <person name="Petzold A."/>
            <person name="Susuki M."/>
            <person name="Suzuki K.-i.T."/>
            <person name="Hayashi T."/>
            <person name="Toyoda A."/>
            <person name="Oliveira C."/>
            <person name="Osipova E."/>
            <person name="Leigh N.D."/>
            <person name="Simon A."/>
            <person name="Yun M.H."/>
        </authorList>
    </citation>
    <scope>NUCLEOTIDE SEQUENCE</scope>
    <source>
        <strain evidence="2">20211129_DDA</strain>
        <tissue evidence="2">Liver</tissue>
    </source>
</reference>
<dbReference type="AlphaFoldDB" id="A0AAV7W053"/>
<protein>
    <submittedName>
        <fullName evidence="2">Uncharacterized protein</fullName>
    </submittedName>
</protein>
<dbReference type="Proteomes" id="UP001066276">
    <property type="component" value="Chromosome 1_2"/>
</dbReference>
<organism evidence="2 3">
    <name type="scientific">Pleurodeles waltl</name>
    <name type="common">Iberian ribbed newt</name>
    <dbReference type="NCBI Taxonomy" id="8319"/>
    <lineage>
        <taxon>Eukaryota</taxon>
        <taxon>Metazoa</taxon>
        <taxon>Chordata</taxon>
        <taxon>Craniata</taxon>
        <taxon>Vertebrata</taxon>
        <taxon>Euteleostomi</taxon>
        <taxon>Amphibia</taxon>
        <taxon>Batrachia</taxon>
        <taxon>Caudata</taxon>
        <taxon>Salamandroidea</taxon>
        <taxon>Salamandridae</taxon>
        <taxon>Pleurodelinae</taxon>
        <taxon>Pleurodeles</taxon>
    </lineage>
</organism>
<dbReference type="EMBL" id="JANPWB010000002">
    <property type="protein sequence ID" value="KAJ1206346.1"/>
    <property type="molecule type" value="Genomic_DNA"/>
</dbReference>
<keyword evidence="3" id="KW-1185">Reference proteome</keyword>
<sequence length="107" mass="11869">MHCEALVQSPTPLLQLPLNFFLRGSPGLSSSAPRREQREVKRLPRHTPLAASAHTLESDARFQHRSSAAFTGARVFPSSSFSSFSPAVIFNRPVQGRKIRGLELRCL</sequence>
<feature type="compositionally biased region" description="Basic and acidic residues" evidence="1">
    <location>
        <begin position="33"/>
        <end position="42"/>
    </location>
</feature>
<comment type="caution">
    <text evidence="2">The sequence shown here is derived from an EMBL/GenBank/DDBJ whole genome shotgun (WGS) entry which is preliminary data.</text>
</comment>
<evidence type="ECO:0000313" key="3">
    <source>
        <dbReference type="Proteomes" id="UP001066276"/>
    </source>
</evidence>
<feature type="region of interest" description="Disordered" evidence="1">
    <location>
        <begin position="25"/>
        <end position="50"/>
    </location>
</feature>
<gene>
    <name evidence="2" type="ORF">NDU88_001753</name>
</gene>